<dbReference type="RefSeq" id="XP_031384096.1">
    <property type="nucleotide sequence ID" value="XM_031528236.1"/>
</dbReference>
<dbReference type="GeneID" id="116197952"/>
<dbReference type="FunFam" id="2.30.180.10:FF:000012">
    <property type="entry name" value="Fasciclin-like arabinogalactan protein 7"/>
    <property type="match status" value="1"/>
</dbReference>
<evidence type="ECO:0000256" key="9">
    <source>
        <dbReference type="SAM" id="MobiDB-lite"/>
    </source>
</evidence>
<comment type="subcellular location">
    <subcellularLocation>
        <location evidence="1">Cell membrane</location>
        <topology evidence="1">Lipid-anchor</topology>
        <topology evidence="1">GPI-anchor</topology>
    </subcellularLocation>
</comment>
<comment type="function">
    <text evidence="8">May be a cell surface adhesion protein.</text>
</comment>
<dbReference type="SMART" id="SM00554">
    <property type="entry name" value="FAS1"/>
    <property type="match status" value="1"/>
</dbReference>
<dbReference type="GO" id="GO:0005886">
    <property type="term" value="C:plasma membrane"/>
    <property type="evidence" value="ECO:0007669"/>
    <property type="project" value="UniProtKB-SubCell"/>
</dbReference>
<dbReference type="OrthoDB" id="286301at2759"/>
<dbReference type="InterPro" id="IPR000782">
    <property type="entry name" value="FAS1_domain"/>
</dbReference>
<keyword evidence="6" id="KW-0325">Glycoprotein</keyword>
<dbReference type="InterPro" id="IPR036378">
    <property type="entry name" value="FAS1_dom_sf"/>
</dbReference>
<reference evidence="12" key="2">
    <citation type="submission" date="2025-08" db="UniProtKB">
        <authorList>
            <consortium name="RefSeq"/>
        </authorList>
    </citation>
    <scope>IDENTIFICATION</scope>
    <source>
        <tissue evidence="12">Leaf</tissue>
    </source>
</reference>
<sequence>MYSEFEELLRPSARKFICLKMEFPPVLMISTLALVLLCSPSAYAQRVSPPSPASLIPTPAPAPGPNHVNLTYLLTYAGPFKTFLGYLESTKVISTFQDRANSSEDGITIFVPKDQAFSSLKSPSLSNLTADQLKSLCLFHALPRFYSLSDFKNVSQMNPLGTLAGGQYTLNFTDVSGTVHINSGWTDTKVSSSVLSNDRVAVYQVDRVLLPIAIFGTDIPPAAAPAPAPVVAASPPEADAPSGVADNNGPSPAASRPNSSCRIAGLSGLGGLLLAASTMLAFLL</sequence>
<evidence type="ECO:0000256" key="7">
    <source>
        <dbReference type="ARBA" id="ARBA00023136"/>
    </source>
</evidence>
<evidence type="ECO:0000256" key="8">
    <source>
        <dbReference type="ARBA" id="ARBA00024686"/>
    </source>
</evidence>
<dbReference type="AlphaFoldDB" id="A0A6P8CRY0"/>
<keyword evidence="4" id="KW-0449">Lipoprotein</keyword>
<proteinExistence type="inferred from homology"/>
<evidence type="ECO:0000256" key="5">
    <source>
        <dbReference type="ARBA" id="ARBA00022729"/>
    </source>
</evidence>
<evidence type="ECO:0000256" key="6">
    <source>
        <dbReference type="ARBA" id="ARBA00022974"/>
    </source>
</evidence>
<organism evidence="11 12">
    <name type="scientific">Punica granatum</name>
    <name type="common">Pomegranate</name>
    <dbReference type="NCBI Taxonomy" id="22663"/>
    <lineage>
        <taxon>Eukaryota</taxon>
        <taxon>Viridiplantae</taxon>
        <taxon>Streptophyta</taxon>
        <taxon>Embryophyta</taxon>
        <taxon>Tracheophyta</taxon>
        <taxon>Spermatophyta</taxon>
        <taxon>Magnoliopsida</taxon>
        <taxon>eudicotyledons</taxon>
        <taxon>Gunneridae</taxon>
        <taxon>Pentapetalae</taxon>
        <taxon>rosids</taxon>
        <taxon>malvids</taxon>
        <taxon>Myrtales</taxon>
        <taxon>Lythraceae</taxon>
        <taxon>Punica</taxon>
    </lineage>
</organism>
<dbReference type="SUPFAM" id="SSF82153">
    <property type="entry name" value="FAS1 domain"/>
    <property type="match status" value="1"/>
</dbReference>
<dbReference type="InterPro" id="IPR045003">
    <property type="entry name" value="FLA_A"/>
</dbReference>
<dbReference type="PROSITE" id="PS50213">
    <property type="entry name" value="FAS1"/>
    <property type="match status" value="1"/>
</dbReference>
<evidence type="ECO:0000256" key="4">
    <source>
        <dbReference type="ARBA" id="ARBA00022622"/>
    </source>
</evidence>
<evidence type="ECO:0000256" key="1">
    <source>
        <dbReference type="ARBA" id="ARBA00004609"/>
    </source>
</evidence>
<dbReference type="PANTHER" id="PTHR32077:SF3">
    <property type="entry name" value="FASCICLIN-LIKE ARABINOGALACTAN PROTEIN 7"/>
    <property type="match status" value="1"/>
</dbReference>
<dbReference type="GO" id="GO:0098552">
    <property type="term" value="C:side of membrane"/>
    <property type="evidence" value="ECO:0007669"/>
    <property type="project" value="UniProtKB-KW"/>
</dbReference>
<evidence type="ECO:0000256" key="2">
    <source>
        <dbReference type="ARBA" id="ARBA00007843"/>
    </source>
</evidence>
<dbReference type="Gene3D" id="2.30.180.10">
    <property type="entry name" value="FAS1 domain"/>
    <property type="match status" value="1"/>
</dbReference>
<protein>
    <submittedName>
        <fullName evidence="12">Fasciclin-like arabinogalactan protein 7 isoform X1</fullName>
    </submittedName>
</protein>
<keyword evidence="4" id="KW-0336">GPI-anchor</keyword>
<feature type="compositionally biased region" description="Low complexity" evidence="9">
    <location>
        <begin position="229"/>
        <end position="242"/>
    </location>
</feature>
<keyword evidence="11" id="KW-1185">Reference proteome</keyword>
<keyword evidence="3" id="KW-1003">Cell membrane</keyword>
<dbReference type="Proteomes" id="UP000515151">
    <property type="component" value="Chromosome 2"/>
</dbReference>
<keyword evidence="5" id="KW-0732">Signal</keyword>
<feature type="region of interest" description="Disordered" evidence="9">
    <location>
        <begin position="226"/>
        <end position="257"/>
    </location>
</feature>
<gene>
    <name evidence="12" type="primary">LOC116197952</name>
</gene>
<dbReference type="PANTHER" id="PTHR32077">
    <property type="entry name" value="FASCICLIN-LIKE ARABINOGALACTAN PROTEIN"/>
    <property type="match status" value="1"/>
</dbReference>
<dbReference type="Pfam" id="PF02469">
    <property type="entry name" value="Fasciclin"/>
    <property type="match status" value="1"/>
</dbReference>
<reference evidence="11" key="1">
    <citation type="journal article" date="2020" name="Plant Biotechnol. J.">
        <title>The pomegranate (Punica granatum L.) draft genome dissects genetic divergence between soft- and hard-seeded cultivars.</title>
        <authorList>
            <person name="Luo X."/>
            <person name="Li H."/>
            <person name="Wu Z."/>
            <person name="Yao W."/>
            <person name="Zhao P."/>
            <person name="Cao D."/>
            <person name="Yu H."/>
            <person name="Li K."/>
            <person name="Poudel K."/>
            <person name="Zhao D."/>
            <person name="Zhang F."/>
            <person name="Xia X."/>
            <person name="Chen L."/>
            <person name="Wang Q."/>
            <person name="Jing D."/>
            <person name="Cao S."/>
        </authorList>
    </citation>
    <scope>NUCLEOTIDE SEQUENCE [LARGE SCALE GENOMIC DNA]</scope>
    <source>
        <strain evidence="11">cv. Tunisia</strain>
    </source>
</reference>
<keyword evidence="7" id="KW-0472">Membrane</keyword>
<evidence type="ECO:0000313" key="12">
    <source>
        <dbReference type="RefSeq" id="XP_031384096.1"/>
    </source>
</evidence>
<accession>A0A6P8CRY0</accession>
<name>A0A6P8CRY0_PUNGR</name>
<comment type="similarity">
    <text evidence="2">Belongs to the fasciclin-like AGP family.</text>
</comment>
<keyword evidence="6" id="KW-0654">Proteoglycan</keyword>
<evidence type="ECO:0000256" key="3">
    <source>
        <dbReference type="ARBA" id="ARBA00022475"/>
    </source>
</evidence>
<evidence type="ECO:0000313" key="11">
    <source>
        <dbReference type="Proteomes" id="UP000515151"/>
    </source>
</evidence>
<evidence type="ECO:0000259" key="10">
    <source>
        <dbReference type="PROSITE" id="PS50213"/>
    </source>
</evidence>
<dbReference type="GO" id="GO:0009834">
    <property type="term" value="P:plant-type secondary cell wall biogenesis"/>
    <property type="evidence" value="ECO:0007669"/>
    <property type="project" value="TreeGrafter"/>
</dbReference>
<feature type="domain" description="FAS1" evidence="10">
    <location>
        <begin position="67"/>
        <end position="209"/>
    </location>
</feature>